<organism evidence="2 3">
    <name type="scientific">Marinicauda pacifica</name>
    <dbReference type="NCBI Taxonomy" id="1133559"/>
    <lineage>
        <taxon>Bacteria</taxon>
        <taxon>Pseudomonadati</taxon>
        <taxon>Pseudomonadota</taxon>
        <taxon>Alphaproteobacteria</taxon>
        <taxon>Maricaulales</taxon>
        <taxon>Maricaulaceae</taxon>
        <taxon>Marinicauda</taxon>
    </lineage>
</organism>
<reference evidence="2 3" key="1">
    <citation type="journal article" date="2013" name="Int. J. Syst. Evol. Microbiol.">
        <title>Marinicauda pacifica gen. nov., sp. nov., a prosthecate alphaproteobacterium of the family Hyphomonadaceae isolated from deep seawater.</title>
        <authorList>
            <person name="Zhang X.Y."/>
            <person name="Li G.W."/>
            <person name="Wang C.S."/>
            <person name="Zhang Y.J."/>
            <person name="Xu X.W."/>
            <person name="Li H."/>
            <person name="Liu A."/>
            <person name="Liu C."/>
            <person name="Xie B.B."/>
            <person name="Qin Q.L."/>
            <person name="Xu Z."/>
            <person name="Chen X.L."/>
            <person name="Zhou B.C."/>
            <person name="Zhang Y.Z."/>
        </authorList>
    </citation>
    <scope>NUCLEOTIDE SEQUENCE [LARGE SCALE GENOMIC DNA]</scope>
    <source>
        <strain evidence="2 3">P-1 km-3</strain>
    </source>
</reference>
<dbReference type="SUPFAM" id="SSF46785">
    <property type="entry name" value="Winged helix' DNA-binding domain"/>
    <property type="match status" value="1"/>
</dbReference>
<keyword evidence="3" id="KW-1185">Reference proteome</keyword>
<dbReference type="Proteomes" id="UP000305451">
    <property type="component" value="Unassembled WGS sequence"/>
</dbReference>
<evidence type="ECO:0000313" key="2">
    <source>
        <dbReference type="EMBL" id="TGY92907.1"/>
    </source>
</evidence>
<dbReference type="InterPro" id="IPR036388">
    <property type="entry name" value="WH-like_DNA-bd_sf"/>
</dbReference>
<dbReference type="EMBL" id="SRXV01000002">
    <property type="protein sequence ID" value="TGY92907.1"/>
    <property type="molecule type" value="Genomic_DNA"/>
</dbReference>
<protein>
    <submittedName>
        <fullName evidence="2">Helix-turn-helix domain-containing protein</fullName>
    </submittedName>
</protein>
<dbReference type="RefSeq" id="WP_135944500.1">
    <property type="nucleotide sequence ID" value="NZ_BMEI01000002.1"/>
</dbReference>
<dbReference type="AlphaFoldDB" id="A0A4S2HAF5"/>
<dbReference type="Gene3D" id="1.10.10.10">
    <property type="entry name" value="Winged helix-like DNA-binding domain superfamily/Winged helix DNA-binding domain"/>
    <property type="match status" value="1"/>
</dbReference>
<gene>
    <name evidence="2" type="ORF">E5162_07510</name>
</gene>
<evidence type="ECO:0000256" key="1">
    <source>
        <dbReference type="SAM" id="MobiDB-lite"/>
    </source>
</evidence>
<accession>A0A4S2HAF5</accession>
<name>A0A4S2HAF5_9PROT</name>
<feature type="region of interest" description="Disordered" evidence="1">
    <location>
        <begin position="131"/>
        <end position="158"/>
    </location>
</feature>
<proteinExistence type="predicted"/>
<evidence type="ECO:0000313" key="3">
    <source>
        <dbReference type="Proteomes" id="UP000305451"/>
    </source>
</evidence>
<dbReference type="OrthoDB" id="7351634at2"/>
<feature type="compositionally biased region" description="Basic residues" evidence="1">
    <location>
        <begin position="140"/>
        <end position="152"/>
    </location>
</feature>
<comment type="caution">
    <text evidence="2">The sequence shown here is derived from an EMBL/GenBank/DDBJ whole genome shotgun (WGS) entry which is preliminary data.</text>
</comment>
<dbReference type="Pfam" id="PF13730">
    <property type="entry name" value="HTH_36"/>
    <property type="match status" value="1"/>
</dbReference>
<dbReference type="InterPro" id="IPR036390">
    <property type="entry name" value="WH_DNA-bd_sf"/>
</dbReference>
<sequence>MAPKSKNTKQASAEKFGSNVIDRGFAIVPSVLLRCQERLKINGQQLALLIHLIDAWWTPDAKPWPSKASLAQKMQLSPKQIQRHMRLLEEAGYVQRKKRFRGQGNQVSNEYDLTGLVKRLSELADDLAAADQAAEEAKSGARRPGLKKRDNRKAKEPA</sequence>